<keyword evidence="6" id="KW-1185">Reference proteome</keyword>
<feature type="region of interest" description="Disordered" evidence="3">
    <location>
        <begin position="966"/>
        <end position="1049"/>
    </location>
</feature>
<dbReference type="Pfam" id="PF00076">
    <property type="entry name" value="RRM_1"/>
    <property type="match status" value="3"/>
</dbReference>
<dbReference type="GO" id="GO:0003723">
    <property type="term" value="F:RNA binding"/>
    <property type="evidence" value="ECO:0007669"/>
    <property type="project" value="UniProtKB-UniRule"/>
</dbReference>
<dbReference type="CDD" id="cd00590">
    <property type="entry name" value="RRM_SF"/>
    <property type="match status" value="1"/>
</dbReference>
<dbReference type="Gene3D" id="3.30.70.330">
    <property type="match status" value="4"/>
</dbReference>
<dbReference type="SMART" id="SM00360">
    <property type="entry name" value="RRM"/>
    <property type="match status" value="4"/>
</dbReference>
<dbReference type="InterPro" id="IPR031766">
    <property type="entry name" value="RRM_occluded"/>
</dbReference>
<evidence type="ECO:0000259" key="4">
    <source>
        <dbReference type="PROSITE" id="PS50102"/>
    </source>
</evidence>
<comment type="caution">
    <text evidence="5">The sequence shown here is derived from an EMBL/GenBank/DDBJ whole genome shotgun (WGS) entry which is preliminary data.</text>
</comment>
<feature type="region of interest" description="Disordered" evidence="3">
    <location>
        <begin position="537"/>
        <end position="588"/>
    </location>
</feature>
<sequence length="1049" mass="118357">MADPIGEDSWLALVDEASRTARDIGERVGVVELYKRSLHAEPWSNKLWLAYCEWYWSLYTDSQNSDAGWPEEEQMLGQELFSLEAALGEWQKGGSATKYRLDDSHELWNRWISIELEQLSKSQNRADVERIKHLFLERLQIPHATWDETSSMFSSFLTNYDQAAYEETFLEATRSAAAAKTLYANRETFEWTLEKRRENTAEYLLAWKDYIDWEIAQSIKRPKQGQAKSPLYLCTALFERALCSTPLGLDPEIWEDYITYVSSTKEDIPETPIDILSVCQRATSHCPFSGTLWARFIVCAEAKGLPFSYIEQIKHAATGTGDIDRDGMGGVVELYAAWSSYLKRRAVAPDATQEDKDVADMGLPTALESVEEWGQRRQGKSGWSGDPMFRVERIFIEYLTQKANGFKQEMDRENRDDLFREARGYWQKLVKKHGNGYEFWQQYYLWEMTVRPLNLPPTRATDVLKEAVHRSYNMDWPEKMMEIYLRHCSNHEGVHALLTAKNTVRRNTKTVIKRRQKEAAEAAALYAQAQPEVAVELEVQESPSGASKRKREDIPEDTDEASAKRAKQEPTAGDHQEQHLKRDRENTTILVTNLPPGVTQTKVKRYFKDHGLSHIQNTTLKTELDEQSSTALIEFQSTDDLKSSLLRDQKYFGDRQIRVEPATGLTLYVTNFPPESDESFLTRLFKGCGQIFDIRWPSLKKNTLRRFCYVSFRNQEAAAAATKLDGTLVSGEDGPYKLLAKYSDPTNKKGREGAMAEDRELHITGIDFALTQDDLKEVFGKYGTVERVNLLTSGLGKSTGAAFISFARKEEAAAALDLDKTKLRSRILNVEMSQGKNFKRMATMKGSSMSPAPDFEGHSVVSASPAPDRHPNTHARHAPNHSDVTNREIVLLNIPDTINDARINVIAKPYGEIVKLVLRPDHQGAIIEYADVAAAGRAALGLENYEIVPGRYLQTGSRKDLFSRKEEMKTKNTLATKESKKASPALMQSSAPIRRPGAGGRGGLGVKRGLGYAAPKKLLGNADENGSASKEESKPTKSNADFRALVNGK</sequence>
<feature type="region of interest" description="Disordered" evidence="3">
    <location>
        <begin position="844"/>
        <end position="882"/>
    </location>
</feature>
<name>A0A9P8CAM2_9HELO</name>
<keyword evidence="2" id="KW-0694">RNA-binding</keyword>
<dbReference type="PROSITE" id="PS50102">
    <property type="entry name" value="RRM"/>
    <property type="match status" value="3"/>
</dbReference>
<feature type="domain" description="RRM" evidence="4">
    <location>
        <begin position="759"/>
        <end position="835"/>
    </location>
</feature>
<dbReference type="SUPFAM" id="SSF48452">
    <property type="entry name" value="TPR-like"/>
    <property type="match status" value="2"/>
</dbReference>
<gene>
    <name evidence="5" type="ORF">BJ875DRAFT_86503</name>
</gene>
<dbReference type="InterPro" id="IPR035979">
    <property type="entry name" value="RBD_domain_sf"/>
</dbReference>
<accession>A0A9P8CAM2</accession>
<evidence type="ECO:0000313" key="5">
    <source>
        <dbReference type="EMBL" id="KAG9239667.1"/>
    </source>
</evidence>
<dbReference type="SUPFAM" id="SSF54928">
    <property type="entry name" value="RNA-binding domain, RBD"/>
    <property type="match status" value="3"/>
</dbReference>
<dbReference type="OrthoDB" id="360390at2759"/>
<dbReference type="GO" id="GO:0006396">
    <property type="term" value="P:RNA processing"/>
    <property type="evidence" value="ECO:0007669"/>
    <property type="project" value="InterPro"/>
</dbReference>
<evidence type="ECO:0000256" key="3">
    <source>
        <dbReference type="SAM" id="MobiDB-lite"/>
    </source>
</evidence>
<dbReference type="InterPro" id="IPR012677">
    <property type="entry name" value="Nucleotide-bd_a/b_plait_sf"/>
</dbReference>
<dbReference type="PANTHER" id="PTHR32343">
    <property type="entry name" value="SERINE/ARGININE-RICH SPLICING FACTOR"/>
    <property type="match status" value="1"/>
</dbReference>
<dbReference type="InterPro" id="IPR003107">
    <property type="entry name" value="HAT"/>
</dbReference>
<feature type="compositionally biased region" description="Basic and acidic residues" evidence="3">
    <location>
        <begin position="561"/>
        <end position="586"/>
    </location>
</feature>
<reference evidence="5" key="1">
    <citation type="journal article" date="2021" name="IMA Fungus">
        <title>Genomic characterization of three marine fungi, including Emericellopsis atlantica sp. nov. with signatures of a generalist lifestyle and marine biomass degradation.</title>
        <authorList>
            <person name="Hagestad O.C."/>
            <person name="Hou L."/>
            <person name="Andersen J.H."/>
            <person name="Hansen E.H."/>
            <person name="Altermark B."/>
            <person name="Li C."/>
            <person name="Kuhnert E."/>
            <person name="Cox R.J."/>
            <person name="Crous P.W."/>
            <person name="Spatafora J.W."/>
            <person name="Lail K."/>
            <person name="Amirebrahimi M."/>
            <person name="Lipzen A."/>
            <person name="Pangilinan J."/>
            <person name="Andreopoulos W."/>
            <person name="Hayes R.D."/>
            <person name="Ng V."/>
            <person name="Grigoriev I.V."/>
            <person name="Jackson S.A."/>
            <person name="Sutton T.D.S."/>
            <person name="Dobson A.D.W."/>
            <person name="Rama T."/>
        </authorList>
    </citation>
    <scope>NUCLEOTIDE SEQUENCE</scope>
    <source>
        <strain evidence="5">TRa018bII</strain>
    </source>
</reference>
<evidence type="ECO:0000313" key="6">
    <source>
        <dbReference type="Proteomes" id="UP000824998"/>
    </source>
</evidence>
<keyword evidence="1" id="KW-0677">Repeat</keyword>
<organism evidence="5 6">
    <name type="scientific">Amylocarpus encephaloides</name>
    <dbReference type="NCBI Taxonomy" id="45428"/>
    <lineage>
        <taxon>Eukaryota</taxon>
        <taxon>Fungi</taxon>
        <taxon>Dikarya</taxon>
        <taxon>Ascomycota</taxon>
        <taxon>Pezizomycotina</taxon>
        <taxon>Leotiomycetes</taxon>
        <taxon>Helotiales</taxon>
        <taxon>Helotiales incertae sedis</taxon>
        <taxon>Amylocarpus</taxon>
    </lineage>
</organism>
<protein>
    <recommendedName>
        <fullName evidence="4">RRM domain-containing protein</fullName>
    </recommendedName>
</protein>
<dbReference type="EMBL" id="MU251357">
    <property type="protein sequence ID" value="KAG9239667.1"/>
    <property type="molecule type" value="Genomic_DNA"/>
</dbReference>
<feature type="compositionally biased region" description="Gly residues" evidence="3">
    <location>
        <begin position="997"/>
        <end position="1008"/>
    </location>
</feature>
<evidence type="ECO:0000256" key="2">
    <source>
        <dbReference type="PROSITE-ProRule" id="PRU00176"/>
    </source>
</evidence>
<proteinExistence type="predicted"/>
<dbReference type="AlphaFoldDB" id="A0A9P8CAM2"/>
<dbReference type="PANTHER" id="PTHR32343:SF8">
    <property type="entry name" value="RNA RECOGNITION MOTIF (RRM)-CONTAINING PROTEIN"/>
    <property type="match status" value="1"/>
</dbReference>
<dbReference type="SMART" id="SM00386">
    <property type="entry name" value="HAT"/>
    <property type="match status" value="5"/>
</dbReference>
<feature type="domain" description="RRM" evidence="4">
    <location>
        <begin position="587"/>
        <end position="664"/>
    </location>
</feature>
<dbReference type="Pfam" id="PF16842">
    <property type="entry name" value="RRM_occluded"/>
    <property type="match status" value="1"/>
</dbReference>
<dbReference type="InterPro" id="IPR000504">
    <property type="entry name" value="RRM_dom"/>
</dbReference>
<evidence type="ECO:0000256" key="1">
    <source>
        <dbReference type="ARBA" id="ARBA00022737"/>
    </source>
</evidence>
<dbReference type="FunFam" id="3.30.70.330:FF:000588">
    <property type="entry name" value="Pre-mRNA splicing factor (Prp24), putative"/>
    <property type="match status" value="1"/>
</dbReference>
<dbReference type="Gene3D" id="1.25.40.10">
    <property type="entry name" value="Tetratricopeptide repeat domain"/>
    <property type="match status" value="2"/>
</dbReference>
<dbReference type="InterPro" id="IPR011990">
    <property type="entry name" value="TPR-like_helical_dom_sf"/>
</dbReference>
<feature type="domain" description="RRM" evidence="4">
    <location>
        <begin position="665"/>
        <end position="745"/>
    </location>
</feature>
<dbReference type="Proteomes" id="UP000824998">
    <property type="component" value="Unassembled WGS sequence"/>
</dbReference>